<reference evidence="2" key="1">
    <citation type="submission" date="2021-01" db="EMBL/GenBank/DDBJ databases">
        <authorList>
            <consortium name="Genoscope - CEA"/>
            <person name="William W."/>
        </authorList>
    </citation>
    <scope>NUCLEOTIDE SEQUENCE</scope>
</reference>
<keyword evidence="1" id="KW-0472">Membrane</keyword>
<name>A0A816J5V9_BRANA</name>
<protein>
    <submittedName>
        <fullName evidence="2">(rape) hypothetical protein</fullName>
    </submittedName>
</protein>
<proteinExistence type="predicted"/>
<gene>
    <name evidence="2" type="ORF">DARMORV10_C09P42860.1</name>
</gene>
<evidence type="ECO:0000313" key="2">
    <source>
        <dbReference type="EMBL" id="CAF1756483.1"/>
    </source>
</evidence>
<dbReference type="EMBL" id="HG994373">
    <property type="protein sequence ID" value="CAF1756483.1"/>
    <property type="molecule type" value="Genomic_DNA"/>
</dbReference>
<organism evidence="2">
    <name type="scientific">Brassica napus</name>
    <name type="common">Rape</name>
    <dbReference type="NCBI Taxonomy" id="3708"/>
    <lineage>
        <taxon>Eukaryota</taxon>
        <taxon>Viridiplantae</taxon>
        <taxon>Streptophyta</taxon>
        <taxon>Embryophyta</taxon>
        <taxon>Tracheophyta</taxon>
        <taxon>Spermatophyta</taxon>
        <taxon>Magnoliopsida</taxon>
        <taxon>eudicotyledons</taxon>
        <taxon>Gunneridae</taxon>
        <taxon>Pentapetalae</taxon>
        <taxon>rosids</taxon>
        <taxon>malvids</taxon>
        <taxon>Brassicales</taxon>
        <taxon>Brassicaceae</taxon>
        <taxon>Brassiceae</taxon>
        <taxon>Brassica</taxon>
    </lineage>
</organism>
<evidence type="ECO:0000256" key="1">
    <source>
        <dbReference type="SAM" id="Phobius"/>
    </source>
</evidence>
<sequence>MKLAPSTQIVKVFLIYFACRILMNDLLHPRLTLSEKSYLNTKQRSGAKGSGNINLFRSIALLNMFHVIRCVKTLKPCGSKTTSNMLTHHLKLLVVTISLQVFSHLLKLYALIYFRSYLYFGI</sequence>
<dbReference type="AlphaFoldDB" id="A0A816J5V9"/>
<keyword evidence="1" id="KW-0812">Transmembrane</keyword>
<dbReference type="Proteomes" id="UP001295469">
    <property type="component" value="Chromosome C09"/>
</dbReference>
<feature type="transmembrane region" description="Helical" evidence="1">
    <location>
        <begin position="92"/>
        <end position="114"/>
    </location>
</feature>
<keyword evidence="1" id="KW-1133">Transmembrane helix</keyword>
<accession>A0A816J5V9</accession>